<evidence type="ECO:0000256" key="1">
    <source>
        <dbReference type="ARBA" id="ARBA00022603"/>
    </source>
</evidence>
<accession>A0AAD4LY72</accession>
<evidence type="ECO:0000256" key="2">
    <source>
        <dbReference type="ARBA" id="ARBA00022679"/>
    </source>
</evidence>
<dbReference type="AlphaFoldDB" id="A0AAD4LY72"/>
<dbReference type="InterPro" id="IPR016461">
    <property type="entry name" value="COMT-like"/>
</dbReference>
<dbReference type="PANTHER" id="PTHR43712:SF2">
    <property type="entry name" value="O-METHYLTRANSFERASE CICE"/>
    <property type="match status" value="1"/>
</dbReference>
<sequence length="473" mass="51851">MSSSPLTILAGIISQGVQDLESAYSNHGLSFPSLDEPFKPGPLDDNPELGAATRLIVAAAYQIIATVRPPLETIQDYAPAMYLTSSLGLIDEINVADALKDAGPQGLHVKDISTKTGVVDSVKLGNVIVKSIFWLGRYLILSRLVARVLRYLASRHVFQEVAPDIYANNRISSILVKSKPLEELKKDKLTKYEDAPAAAFVGHVADEAFKGAAYLSSYIKDEPTDVDTPWNIATGRKGSIWQWYEEPDNVWRYHRFTAAMKGGADRFPSTIYTESFDWKSLAPDSVVVDVGGNVGKVTHELYKAFPHLKFVIQDLPPVVEDAKSFWAEVAPHAVKDDRVRLEAHDFFQPQTTKEPAAYVLRLILHDWADSPSVTILKNLRATAMPNTRLLVFEGVMPHVCPTPGGPPPPPSPLLGNLGAGMGAFITMLDLQMFTVFNGQERTVEQFSALGSVTGWKLEAVNPGPLTAFIFAPE</sequence>
<dbReference type="GO" id="GO:0008171">
    <property type="term" value="F:O-methyltransferase activity"/>
    <property type="evidence" value="ECO:0007669"/>
    <property type="project" value="InterPro"/>
</dbReference>
<keyword evidence="1 5" id="KW-0489">Methyltransferase</keyword>
<evidence type="ECO:0000259" key="4">
    <source>
        <dbReference type="Pfam" id="PF00891"/>
    </source>
</evidence>
<name>A0AAD4LY72_9AGAM</name>
<feature type="domain" description="O-methyltransferase C-terminal" evidence="4">
    <location>
        <begin position="274"/>
        <end position="397"/>
    </location>
</feature>
<dbReference type="Gene3D" id="1.10.10.10">
    <property type="entry name" value="Winged helix-like DNA-binding domain superfamily/Winged helix DNA-binding domain"/>
    <property type="match status" value="1"/>
</dbReference>
<dbReference type="SUPFAM" id="SSF53335">
    <property type="entry name" value="S-adenosyl-L-methionine-dependent methyltransferases"/>
    <property type="match status" value="1"/>
</dbReference>
<dbReference type="PROSITE" id="PS51683">
    <property type="entry name" value="SAM_OMT_II"/>
    <property type="match status" value="1"/>
</dbReference>
<evidence type="ECO:0000256" key="3">
    <source>
        <dbReference type="ARBA" id="ARBA00022691"/>
    </source>
</evidence>
<dbReference type="PANTHER" id="PTHR43712">
    <property type="entry name" value="PUTATIVE (AFU_ORTHOLOGUE AFUA_4G14580)-RELATED"/>
    <property type="match status" value="1"/>
</dbReference>
<organism evidence="5 6">
    <name type="scientific">Multifurca ochricompacta</name>
    <dbReference type="NCBI Taxonomy" id="376703"/>
    <lineage>
        <taxon>Eukaryota</taxon>
        <taxon>Fungi</taxon>
        <taxon>Dikarya</taxon>
        <taxon>Basidiomycota</taxon>
        <taxon>Agaricomycotina</taxon>
        <taxon>Agaricomycetes</taxon>
        <taxon>Russulales</taxon>
        <taxon>Russulaceae</taxon>
        <taxon>Multifurca</taxon>
    </lineage>
</organism>
<keyword evidence="3" id="KW-0949">S-adenosyl-L-methionine</keyword>
<evidence type="ECO:0000313" key="6">
    <source>
        <dbReference type="Proteomes" id="UP001203297"/>
    </source>
</evidence>
<dbReference type="GO" id="GO:0032259">
    <property type="term" value="P:methylation"/>
    <property type="evidence" value="ECO:0007669"/>
    <property type="project" value="UniProtKB-KW"/>
</dbReference>
<dbReference type="InterPro" id="IPR036390">
    <property type="entry name" value="WH_DNA-bd_sf"/>
</dbReference>
<comment type="caution">
    <text evidence="5">The sequence shown here is derived from an EMBL/GenBank/DDBJ whole genome shotgun (WGS) entry which is preliminary data.</text>
</comment>
<dbReference type="EMBL" id="WTXG01000078">
    <property type="protein sequence ID" value="KAI0294251.1"/>
    <property type="molecule type" value="Genomic_DNA"/>
</dbReference>
<dbReference type="Pfam" id="PF00891">
    <property type="entry name" value="Methyltransf_2"/>
    <property type="match status" value="1"/>
</dbReference>
<proteinExistence type="predicted"/>
<keyword evidence="2" id="KW-0808">Transferase</keyword>
<protein>
    <submittedName>
        <fullName evidence="5">S-adenosyl-L-methionine-dependent methyltransferase</fullName>
    </submittedName>
</protein>
<dbReference type="InterPro" id="IPR029063">
    <property type="entry name" value="SAM-dependent_MTases_sf"/>
</dbReference>
<evidence type="ECO:0000313" key="5">
    <source>
        <dbReference type="EMBL" id="KAI0294251.1"/>
    </source>
</evidence>
<gene>
    <name evidence="5" type="ORF">B0F90DRAFT_1758286</name>
</gene>
<keyword evidence="6" id="KW-1185">Reference proteome</keyword>
<dbReference type="Gene3D" id="3.40.50.150">
    <property type="entry name" value="Vaccinia Virus protein VP39"/>
    <property type="match status" value="1"/>
</dbReference>
<dbReference type="InterPro" id="IPR001077">
    <property type="entry name" value="COMT_C"/>
</dbReference>
<reference evidence="5" key="1">
    <citation type="journal article" date="2022" name="New Phytol.">
        <title>Evolutionary transition to the ectomycorrhizal habit in the genomes of a hyperdiverse lineage of mushroom-forming fungi.</title>
        <authorList>
            <person name="Looney B."/>
            <person name="Miyauchi S."/>
            <person name="Morin E."/>
            <person name="Drula E."/>
            <person name="Courty P.E."/>
            <person name="Kohler A."/>
            <person name="Kuo A."/>
            <person name="LaButti K."/>
            <person name="Pangilinan J."/>
            <person name="Lipzen A."/>
            <person name="Riley R."/>
            <person name="Andreopoulos W."/>
            <person name="He G."/>
            <person name="Johnson J."/>
            <person name="Nolan M."/>
            <person name="Tritt A."/>
            <person name="Barry K.W."/>
            <person name="Grigoriev I.V."/>
            <person name="Nagy L.G."/>
            <person name="Hibbett D."/>
            <person name="Henrissat B."/>
            <person name="Matheny P.B."/>
            <person name="Labbe J."/>
            <person name="Martin F.M."/>
        </authorList>
    </citation>
    <scope>NUCLEOTIDE SEQUENCE</scope>
    <source>
        <strain evidence="5">BPL690</strain>
    </source>
</reference>
<dbReference type="SUPFAM" id="SSF46785">
    <property type="entry name" value="Winged helix' DNA-binding domain"/>
    <property type="match status" value="1"/>
</dbReference>
<dbReference type="Proteomes" id="UP001203297">
    <property type="component" value="Unassembled WGS sequence"/>
</dbReference>
<dbReference type="InterPro" id="IPR036388">
    <property type="entry name" value="WH-like_DNA-bd_sf"/>
</dbReference>